<dbReference type="PANTHER" id="PTHR46797:SF1">
    <property type="entry name" value="METHYLPHOSPHONATE SYNTHASE"/>
    <property type="match status" value="1"/>
</dbReference>
<dbReference type="InterPro" id="IPR050807">
    <property type="entry name" value="TransReg_Diox_bact_type"/>
</dbReference>
<dbReference type="CDD" id="cd00093">
    <property type="entry name" value="HTH_XRE"/>
    <property type="match status" value="1"/>
</dbReference>
<dbReference type="Gene3D" id="2.60.120.10">
    <property type="entry name" value="Jelly Rolls"/>
    <property type="match status" value="1"/>
</dbReference>
<dbReference type="GO" id="GO:0005829">
    <property type="term" value="C:cytosol"/>
    <property type="evidence" value="ECO:0007669"/>
    <property type="project" value="TreeGrafter"/>
</dbReference>
<dbReference type="SUPFAM" id="SSF47413">
    <property type="entry name" value="lambda repressor-like DNA-binding domains"/>
    <property type="match status" value="1"/>
</dbReference>
<evidence type="ECO:0000313" key="2">
    <source>
        <dbReference type="EMBL" id="PVY45866.1"/>
    </source>
</evidence>
<protein>
    <submittedName>
        <fullName evidence="2">XRE family transcriptional regulator</fullName>
    </submittedName>
</protein>
<dbReference type="InterPro" id="IPR013096">
    <property type="entry name" value="Cupin_2"/>
</dbReference>
<dbReference type="EMBL" id="QEKH01000001">
    <property type="protein sequence ID" value="PVY45866.1"/>
    <property type="molecule type" value="Genomic_DNA"/>
</dbReference>
<dbReference type="Pfam" id="PF01381">
    <property type="entry name" value="HTH_3"/>
    <property type="match status" value="1"/>
</dbReference>
<dbReference type="SUPFAM" id="SSF51182">
    <property type="entry name" value="RmlC-like cupins"/>
    <property type="match status" value="1"/>
</dbReference>
<dbReference type="GO" id="GO:0003677">
    <property type="term" value="F:DNA binding"/>
    <property type="evidence" value="ECO:0007669"/>
    <property type="project" value="UniProtKB-KW"/>
</dbReference>
<dbReference type="GO" id="GO:0003700">
    <property type="term" value="F:DNA-binding transcription factor activity"/>
    <property type="evidence" value="ECO:0007669"/>
    <property type="project" value="TreeGrafter"/>
</dbReference>
<dbReference type="InterPro" id="IPR010982">
    <property type="entry name" value="Lambda_DNA-bd_dom_sf"/>
</dbReference>
<keyword evidence="3" id="KW-1185">Reference proteome</keyword>
<accession>A0A2U1BB40</accession>
<dbReference type="OrthoDB" id="9814553at2"/>
<sequence length="186" mass="21223">MDLVNVAHKIKELRLQQQLTIDQLAARSGLSKGYISRLENFRTGASLRALNLVAAALGVEMIDLFRSENASPEYVFGRLDEGEFIDRNQGAEYGIRYFALAYEKTDRNMNPFFLEYRRSDKQRELMQHDSQEFFVLLEGEVDYMIGSADNSRRMVKGDTVYLEAQLPHGARLAPGCDYASALVIYH</sequence>
<proteinExistence type="predicted"/>
<dbReference type="CDD" id="cd02209">
    <property type="entry name" value="cupin_XRE_C"/>
    <property type="match status" value="1"/>
</dbReference>
<name>A0A2U1BB40_9BACT</name>
<organism evidence="2 3">
    <name type="scientific">Victivallis vadensis</name>
    <dbReference type="NCBI Taxonomy" id="172901"/>
    <lineage>
        <taxon>Bacteria</taxon>
        <taxon>Pseudomonadati</taxon>
        <taxon>Lentisphaerota</taxon>
        <taxon>Lentisphaeria</taxon>
        <taxon>Victivallales</taxon>
        <taxon>Victivallaceae</taxon>
        <taxon>Victivallis</taxon>
    </lineage>
</organism>
<dbReference type="InterPro" id="IPR011051">
    <property type="entry name" value="RmlC_Cupin_sf"/>
</dbReference>
<dbReference type="PANTHER" id="PTHR46797">
    <property type="entry name" value="HTH-TYPE TRANSCRIPTIONAL REGULATOR"/>
    <property type="match status" value="1"/>
</dbReference>
<evidence type="ECO:0000313" key="3">
    <source>
        <dbReference type="Proteomes" id="UP000245959"/>
    </source>
</evidence>
<evidence type="ECO:0000256" key="1">
    <source>
        <dbReference type="ARBA" id="ARBA00023125"/>
    </source>
</evidence>
<dbReference type="AlphaFoldDB" id="A0A2U1BB40"/>
<reference evidence="2 3" key="1">
    <citation type="submission" date="2018-04" db="EMBL/GenBank/DDBJ databases">
        <title>Genomic Encyclopedia of Type Strains, Phase IV (KMG-IV): sequencing the most valuable type-strain genomes for metagenomic binning, comparative biology and taxonomic classification.</title>
        <authorList>
            <person name="Goeker M."/>
        </authorList>
    </citation>
    <scope>NUCLEOTIDE SEQUENCE [LARGE SCALE GENOMIC DNA]</scope>
    <source>
        <strain evidence="2 3">DSM 14823</strain>
    </source>
</reference>
<dbReference type="GeneID" id="78293597"/>
<keyword evidence="1" id="KW-0238">DNA-binding</keyword>
<dbReference type="InterPro" id="IPR001387">
    <property type="entry name" value="Cro/C1-type_HTH"/>
</dbReference>
<dbReference type="Pfam" id="PF07883">
    <property type="entry name" value="Cupin_2"/>
    <property type="match status" value="1"/>
</dbReference>
<dbReference type="Proteomes" id="UP000245959">
    <property type="component" value="Unassembled WGS sequence"/>
</dbReference>
<dbReference type="InterPro" id="IPR014710">
    <property type="entry name" value="RmlC-like_jellyroll"/>
</dbReference>
<dbReference type="Gene3D" id="1.10.260.40">
    <property type="entry name" value="lambda repressor-like DNA-binding domains"/>
    <property type="match status" value="1"/>
</dbReference>
<dbReference type="PROSITE" id="PS50943">
    <property type="entry name" value="HTH_CROC1"/>
    <property type="match status" value="1"/>
</dbReference>
<dbReference type="SMART" id="SM00530">
    <property type="entry name" value="HTH_XRE"/>
    <property type="match status" value="1"/>
</dbReference>
<gene>
    <name evidence="2" type="ORF">C8D82_10160</name>
</gene>
<dbReference type="RefSeq" id="WP_116882262.1">
    <property type="nucleotide sequence ID" value="NZ_CABMMC010000109.1"/>
</dbReference>
<comment type="caution">
    <text evidence="2">The sequence shown here is derived from an EMBL/GenBank/DDBJ whole genome shotgun (WGS) entry which is preliminary data.</text>
</comment>